<evidence type="ECO:0000256" key="1">
    <source>
        <dbReference type="SAM" id="Phobius"/>
    </source>
</evidence>
<gene>
    <name evidence="2" type="ORF">D0T11_18760</name>
</gene>
<protein>
    <submittedName>
        <fullName evidence="2">Uncharacterized protein</fullName>
    </submittedName>
</protein>
<dbReference type="RefSeq" id="WP_119657348.1">
    <property type="nucleotide sequence ID" value="NZ_JBHUOI010000081.1"/>
</dbReference>
<keyword evidence="1" id="KW-1133">Transmembrane helix</keyword>
<organism evidence="2 3">
    <name type="scientific">Hymenobacter rubripertinctus</name>
    <dbReference type="NCBI Taxonomy" id="2029981"/>
    <lineage>
        <taxon>Bacteria</taxon>
        <taxon>Pseudomonadati</taxon>
        <taxon>Bacteroidota</taxon>
        <taxon>Cytophagia</taxon>
        <taxon>Cytophagales</taxon>
        <taxon>Hymenobacteraceae</taxon>
        <taxon>Hymenobacter</taxon>
    </lineage>
</organism>
<feature type="transmembrane region" description="Helical" evidence="1">
    <location>
        <begin position="78"/>
        <end position="100"/>
    </location>
</feature>
<sequence length="155" mass="16533">MDSQVVLGALVASAGAFSYGFAAHDQLAARRFRELNPSTVVSDLDKSRNRRWHTAGAGLRLGVSVVLGAGAGAAMSSWVAAVLGTVVAGFLLLLLFDILFNLKFGMVWWYAGTTAWLDNLLTQLRASHNLPTEKIASGLELCGVLLSIGAWILFL</sequence>
<feature type="transmembrane region" description="Helical" evidence="1">
    <location>
        <begin position="52"/>
        <end position="71"/>
    </location>
</feature>
<proteinExistence type="predicted"/>
<reference evidence="2 3" key="1">
    <citation type="submission" date="2019-01" db="EMBL/GenBank/DDBJ databases">
        <title>Hymenobacter humicola sp. nov., isolated from soils in Antarctica.</title>
        <authorList>
            <person name="Sedlacek I."/>
            <person name="Holochova P."/>
            <person name="Kralova S."/>
            <person name="Pantucek R."/>
            <person name="Stankova E."/>
            <person name="Vrbovska V."/>
            <person name="Kristofova L."/>
            <person name="Svec P."/>
            <person name="Busse H.-J."/>
        </authorList>
    </citation>
    <scope>NUCLEOTIDE SEQUENCE [LARGE SCALE GENOMIC DNA]</scope>
    <source>
        <strain evidence="2 3">CCM 8852</strain>
    </source>
</reference>
<dbReference type="AlphaFoldDB" id="A0A418QMP6"/>
<feature type="transmembrane region" description="Helical" evidence="1">
    <location>
        <begin position="135"/>
        <end position="154"/>
    </location>
</feature>
<comment type="caution">
    <text evidence="2">The sequence shown here is derived from an EMBL/GenBank/DDBJ whole genome shotgun (WGS) entry which is preliminary data.</text>
</comment>
<keyword evidence="1" id="KW-0812">Transmembrane</keyword>
<accession>A0A418QMP6</accession>
<name>A0A418QMP6_9BACT</name>
<evidence type="ECO:0000313" key="2">
    <source>
        <dbReference type="EMBL" id="RIY06483.1"/>
    </source>
</evidence>
<keyword evidence="1" id="KW-0472">Membrane</keyword>
<dbReference type="Proteomes" id="UP000284250">
    <property type="component" value="Unassembled WGS sequence"/>
</dbReference>
<keyword evidence="3" id="KW-1185">Reference proteome</keyword>
<evidence type="ECO:0000313" key="3">
    <source>
        <dbReference type="Proteomes" id="UP000284250"/>
    </source>
</evidence>
<dbReference type="EMBL" id="QYCN01000040">
    <property type="protein sequence ID" value="RIY06483.1"/>
    <property type="molecule type" value="Genomic_DNA"/>
</dbReference>
<dbReference type="OrthoDB" id="9974645at2"/>